<dbReference type="GO" id="GO:0016740">
    <property type="term" value="F:transferase activity"/>
    <property type="evidence" value="ECO:0007669"/>
    <property type="project" value="UniProtKB-KW"/>
</dbReference>
<gene>
    <name evidence="1" type="ORF">K490DRAFT_50604</name>
</gene>
<dbReference type="SUPFAM" id="SSF100950">
    <property type="entry name" value="NagB/RpiA/CoA transferase-like"/>
    <property type="match status" value="1"/>
</dbReference>
<dbReference type="OrthoDB" id="433414at2759"/>
<dbReference type="Proteomes" id="UP000799776">
    <property type="component" value="Unassembled WGS sequence"/>
</dbReference>
<dbReference type="GO" id="GO:0005737">
    <property type="term" value="C:cytoplasm"/>
    <property type="evidence" value="ECO:0007669"/>
    <property type="project" value="TreeGrafter"/>
</dbReference>
<dbReference type="InterPro" id="IPR002698">
    <property type="entry name" value="FTHF_cligase"/>
</dbReference>
<evidence type="ECO:0000313" key="2">
    <source>
        <dbReference type="Proteomes" id="UP000799776"/>
    </source>
</evidence>
<dbReference type="Pfam" id="PF01812">
    <property type="entry name" value="5-FTHF_cyc-lig"/>
    <property type="match status" value="1"/>
</dbReference>
<accession>A0A9P4HQN9</accession>
<name>A0A9P4HQN9_9PEZI</name>
<keyword evidence="1" id="KW-0808">Transferase</keyword>
<dbReference type="AlphaFoldDB" id="A0A9P4HQN9"/>
<sequence>MPPSTPSPDSIEAHKAAMRARIEPSLRAVALPDPRFHYDFGSFIADFADSQLATRRVTSLPAYASARTIFIAPDNPLEKLRAQALRDGKTVLVTTYGIRRGFVMLEPERCRGREEVAAMLDGMEKVGVGRKVTLGAMRREGMRVDMCVTGTQAVSETGVRFGKGHGFFDLEWGMLYSLGLVEGGTPVVAVAHDCQVVGEGEELRPDVFDAVCDFVVTPSRSLVVEGARKPRCGILWEVLPEERVDGIPPLRELREMQELAGVGRSVELRGMGGVLN</sequence>
<dbReference type="Gene3D" id="3.40.50.10420">
    <property type="entry name" value="NagB/RpiA/CoA transferase-like"/>
    <property type="match status" value="1"/>
</dbReference>
<reference evidence="1" key="1">
    <citation type="journal article" date="2020" name="Stud. Mycol.">
        <title>101 Dothideomycetes genomes: a test case for predicting lifestyles and emergence of pathogens.</title>
        <authorList>
            <person name="Haridas S."/>
            <person name="Albert R."/>
            <person name="Binder M."/>
            <person name="Bloem J."/>
            <person name="Labutti K."/>
            <person name="Salamov A."/>
            <person name="Andreopoulos B."/>
            <person name="Baker S."/>
            <person name="Barry K."/>
            <person name="Bills G."/>
            <person name="Bluhm B."/>
            <person name="Cannon C."/>
            <person name="Castanera R."/>
            <person name="Culley D."/>
            <person name="Daum C."/>
            <person name="Ezra D."/>
            <person name="Gonzalez J."/>
            <person name="Henrissat B."/>
            <person name="Kuo A."/>
            <person name="Liang C."/>
            <person name="Lipzen A."/>
            <person name="Lutzoni F."/>
            <person name="Magnuson J."/>
            <person name="Mondo S."/>
            <person name="Nolan M."/>
            <person name="Ohm R."/>
            <person name="Pangilinan J."/>
            <person name="Park H.-J."/>
            <person name="Ramirez L."/>
            <person name="Alfaro M."/>
            <person name="Sun H."/>
            <person name="Tritt A."/>
            <person name="Yoshinaga Y."/>
            <person name="Zwiers L.-H."/>
            <person name="Turgeon B."/>
            <person name="Goodwin S."/>
            <person name="Spatafora J."/>
            <person name="Crous P."/>
            <person name="Grigoriev I."/>
        </authorList>
    </citation>
    <scope>NUCLEOTIDE SEQUENCE</scope>
    <source>
        <strain evidence="1">CBS 121410</strain>
    </source>
</reference>
<keyword evidence="2" id="KW-1185">Reference proteome</keyword>
<dbReference type="InterPro" id="IPR024185">
    <property type="entry name" value="FTHF_cligase-like_sf"/>
</dbReference>
<dbReference type="InterPro" id="IPR037171">
    <property type="entry name" value="NagB/RpiA_transferase-like"/>
</dbReference>
<dbReference type="PANTHER" id="PTHR13017:SF0">
    <property type="entry name" value="METHENYLTETRAHYDROFOLATE SYNTHASE DOMAIN-CONTAINING PROTEIN"/>
    <property type="match status" value="1"/>
</dbReference>
<dbReference type="EMBL" id="ML978754">
    <property type="protein sequence ID" value="KAF2083856.1"/>
    <property type="molecule type" value="Genomic_DNA"/>
</dbReference>
<comment type="caution">
    <text evidence="1">The sequence shown here is derived from an EMBL/GenBank/DDBJ whole genome shotgun (WGS) entry which is preliminary data.</text>
</comment>
<evidence type="ECO:0000313" key="1">
    <source>
        <dbReference type="EMBL" id="KAF2083856.1"/>
    </source>
</evidence>
<protein>
    <submittedName>
        <fullName evidence="1">Nagb/rpia/CoA transferase-like protein</fullName>
    </submittedName>
</protein>
<organism evidence="1 2">
    <name type="scientific">Saccharata proteae CBS 121410</name>
    <dbReference type="NCBI Taxonomy" id="1314787"/>
    <lineage>
        <taxon>Eukaryota</taxon>
        <taxon>Fungi</taxon>
        <taxon>Dikarya</taxon>
        <taxon>Ascomycota</taxon>
        <taxon>Pezizomycotina</taxon>
        <taxon>Dothideomycetes</taxon>
        <taxon>Dothideomycetes incertae sedis</taxon>
        <taxon>Botryosphaeriales</taxon>
        <taxon>Saccharataceae</taxon>
        <taxon>Saccharata</taxon>
    </lineage>
</organism>
<proteinExistence type="predicted"/>
<dbReference type="PANTHER" id="PTHR13017">
    <property type="entry name" value="5-FORMYLTETRAHYDROFOLATE CYCLO-LIGASE-RELATED"/>
    <property type="match status" value="1"/>
</dbReference>